<reference evidence="3 4" key="1">
    <citation type="journal article" date="2017" name="Mol. Ecol.">
        <title>Comparative and population genomic landscape of Phellinus noxius: A hypervariable fungus causing root rot in trees.</title>
        <authorList>
            <person name="Chung C.L."/>
            <person name="Lee T.J."/>
            <person name="Akiba M."/>
            <person name="Lee H.H."/>
            <person name="Kuo T.H."/>
            <person name="Liu D."/>
            <person name="Ke H.M."/>
            <person name="Yokoi T."/>
            <person name="Roa M.B."/>
            <person name="Lu M.J."/>
            <person name="Chang Y.Y."/>
            <person name="Ann P.J."/>
            <person name="Tsai J.N."/>
            <person name="Chen C.Y."/>
            <person name="Tzean S.S."/>
            <person name="Ota Y."/>
            <person name="Hattori T."/>
            <person name="Sahashi N."/>
            <person name="Liou R.F."/>
            <person name="Kikuchi T."/>
            <person name="Tsai I.J."/>
        </authorList>
    </citation>
    <scope>NUCLEOTIDE SEQUENCE [LARGE SCALE GENOMIC DNA]</scope>
    <source>
        <strain evidence="3 4">FFPRI411160</strain>
    </source>
</reference>
<dbReference type="Gene3D" id="2.130.10.10">
    <property type="entry name" value="YVTN repeat-like/Quinoprotein amine dehydrogenase"/>
    <property type="match status" value="2"/>
</dbReference>
<organism evidence="3 4">
    <name type="scientific">Pyrrhoderma noxium</name>
    <dbReference type="NCBI Taxonomy" id="2282107"/>
    <lineage>
        <taxon>Eukaryota</taxon>
        <taxon>Fungi</taxon>
        <taxon>Dikarya</taxon>
        <taxon>Basidiomycota</taxon>
        <taxon>Agaricomycotina</taxon>
        <taxon>Agaricomycetes</taxon>
        <taxon>Hymenochaetales</taxon>
        <taxon>Hymenochaetaceae</taxon>
        <taxon>Pyrrhoderma</taxon>
    </lineage>
</organism>
<dbReference type="PANTHER" id="PTHR44099">
    <property type="entry name" value="RABCONNECTIN-3B, ISOFORM A"/>
    <property type="match status" value="1"/>
</dbReference>
<feature type="compositionally biased region" description="Polar residues" evidence="2">
    <location>
        <begin position="415"/>
        <end position="424"/>
    </location>
</feature>
<dbReference type="GO" id="GO:0005737">
    <property type="term" value="C:cytoplasm"/>
    <property type="evidence" value="ECO:0007669"/>
    <property type="project" value="TreeGrafter"/>
</dbReference>
<evidence type="ECO:0000313" key="3">
    <source>
        <dbReference type="EMBL" id="PAV16957.1"/>
    </source>
</evidence>
<dbReference type="SUPFAM" id="SSF48371">
    <property type="entry name" value="ARM repeat"/>
    <property type="match status" value="1"/>
</dbReference>
<keyword evidence="4" id="KW-1185">Reference proteome</keyword>
<dbReference type="InterPro" id="IPR016024">
    <property type="entry name" value="ARM-type_fold"/>
</dbReference>
<dbReference type="Pfam" id="PF00400">
    <property type="entry name" value="WD40"/>
    <property type="match status" value="1"/>
</dbReference>
<keyword evidence="1" id="KW-0853">WD repeat</keyword>
<dbReference type="InterPro" id="IPR011044">
    <property type="entry name" value="Quino_amine_DH_bsu"/>
</dbReference>
<feature type="region of interest" description="Disordered" evidence="2">
    <location>
        <begin position="415"/>
        <end position="436"/>
    </location>
</feature>
<protein>
    <submittedName>
        <fullName evidence="3">WD40 domain containing protein</fullName>
    </submittedName>
</protein>
<feature type="region of interest" description="Disordered" evidence="2">
    <location>
        <begin position="86"/>
        <end position="132"/>
    </location>
</feature>
<dbReference type="InterPro" id="IPR049916">
    <property type="entry name" value="WDR72-like"/>
</dbReference>
<dbReference type="Proteomes" id="UP000217199">
    <property type="component" value="Unassembled WGS sequence"/>
</dbReference>
<feature type="repeat" description="WD" evidence="1">
    <location>
        <begin position="1236"/>
        <end position="1270"/>
    </location>
</feature>
<dbReference type="SMART" id="SM00320">
    <property type="entry name" value="WD40"/>
    <property type="match status" value="3"/>
</dbReference>
<dbReference type="EMBL" id="NBII01000007">
    <property type="protein sequence ID" value="PAV16957.1"/>
    <property type="molecule type" value="Genomic_DNA"/>
</dbReference>
<dbReference type="OrthoDB" id="338622at2759"/>
<gene>
    <name evidence="3" type="ORF">PNOK_0702100</name>
</gene>
<evidence type="ECO:0000256" key="2">
    <source>
        <dbReference type="SAM" id="MobiDB-lite"/>
    </source>
</evidence>
<feature type="compositionally biased region" description="Polar residues" evidence="2">
    <location>
        <begin position="102"/>
        <end position="125"/>
    </location>
</feature>
<dbReference type="PROSITE" id="PS50082">
    <property type="entry name" value="WD_REPEATS_2"/>
    <property type="match status" value="2"/>
</dbReference>
<comment type="caution">
    <text evidence="3">The sequence shown here is derived from an EMBL/GenBank/DDBJ whole genome shotgun (WGS) entry which is preliminary data.</text>
</comment>
<proteinExistence type="predicted"/>
<dbReference type="InParanoid" id="A0A286UBM0"/>
<dbReference type="STRING" id="2282107.A0A286UBM0"/>
<dbReference type="SUPFAM" id="SSF50969">
    <property type="entry name" value="YVTN repeat-like/Quinoprotein amine dehydrogenase"/>
    <property type="match status" value="1"/>
</dbReference>
<feature type="compositionally biased region" description="Low complexity" evidence="2">
    <location>
        <begin position="193"/>
        <end position="208"/>
    </location>
</feature>
<feature type="repeat" description="WD" evidence="1">
    <location>
        <begin position="670"/>
        <end position="694"/>
    </location>
</feature>
<accession>A0A286UBM0</accession>
<evidence type="ECO:0000256" key="1">
    <source>
        <dbReference type="PROSITE-ProRule" id="PRU00221"/>
    </source>
</evidence>
<dbReference type="InterPro" id="IPR015943">
    <property type="entry name" value="WD40/YVTN_repeat-like_dom_sf"/>
</dbReference>
<evidence type="ECO:0000313" key="4">
    <source>
        <dbReference type="Proteomes" id="UP000217199"/>
    </source>
</evidence>
<name>A0A286UBM0_9AGAM</name>
<dbReference type="InterPro" id="IPR001680">
    <property type="entry name" value="WD40_rpt"/>
</dbReference>
<feature type="region of interest" description="Disordered" evidence="2">
    <location>
        <begin position="153"/>
        <end position="214"/>
    </location>
</feature>
<sequence length="1339" mass="148748">MTNLNVVLFPQTRENRLCYLTSQPTHIEVWGFSDLEPENEIDEAIRPRQGVIVSCIDGSLYIFRSSLAKVTKSPSSSEKRLLYSGGDHLHPTLPYRRPHLSFSKSRNSSPAGSRTNLAVSSTKSRAVSGLTKEQVEAPKNFVDFEDEQERMKGMIAERSVKEVKDRSRRSSLTPPPVSSHRPDDARSLASVESGSSILSPPLSPTLGPVNETSDSTCRDLVSLRIRIIPNELDSEISMLRVSVFKTEDGTCVTSISPGSSFSTRNARVLSHGYDSQILWSWCALHVNQVGDNLLIAAIARASDATVSLDSGESDDKTRIILYEIAHISEYETGSMYLCEIGDHVLKGRAESLSVSMDNERIIKIYQVNDEAILSVYTVAHGTSDVNVPLNLPSQEKLSEKHIVQALPQQLRNLVTRPDQSSSTHENSEECPDLEIQKDPTTWELPLTSTTKGLNIQVIDSMILGVVWSANELIVFELQNDDIDMRCAFPISGDLINIKWLDSNTIRLQLPNKVDTYLLPTTKTSRSPLLDEATHRLSTKLVSSVALPPNFAVCLGYKSSDPLIYIAREAREQKINVLRPSVKKGFNPLSKCIWSSNARDSTHNARKHRVTSLLPISASHVIIGSNDGNLRKSSLKELINSHIFKEPTSHPMSNFSLLSLWLVSNKRTKKSFVIAGGDDGSINIWDLSSLKLHARWVVFIEPLQNVFQVEKQADGRLRDCCLCVSRDGTIAVIEIDGFNFLFLVPGSPAHLRTICLSTDNLMLLYVDGRTRLWDIKNREFWRSMNSEKAAEMLEQGGWSILHLENDFPKASLFPMNKASAEGDPPPACLFEVQPIIEDFHHSKVTSEELGVILASLLTTGLDDQVDRLLAVLLGHTHRDSNVIYGAYDSFSSCQIFATNSPRDLWRISPDVTALKLLAVTSLLRALLSSFAGAEGLFGAVMSFYTTELPAVVGSDYQSPSLTILAQFWCNSTVSEIRLSAKQLFENEVSRSSDEFITSIINKWKHELPCLLPGDDKQTSRAALALCICGNIATERYSLLSSSTLSDIAKSMMIYFNDDLSPHRALAIDLCSRGFEIWQQYFDAMEALRSLFTLATTSKKESINIRNPGPQARLAVLHIASSNSPLFMTTLSLDILHPRSIEYSKSVLQIIAFLIRKNPLVLFPNLPRLMEAVVKSLDPSSNANREAVQDSVTDIIALVVHTFPTLDFHAGTQRLAVGTNEGAVILYDLKTATRLYVLEGHRKRLSGISFSPDGRRMVTLSVQESVVLVWKVGSGFSSFFNPGAPPRQGRSGSEPFKTLNFVLQDQNTLSIEDSLKQVKFEWPSDRSVKVQIRDTTFTFST</sequence>
<dbReference type="PANTHER" id="PTHR44099:SF4">
    <property type="entry name" value="RABCONNECTIN-3B, ISOFORM A"/>
    <property type="match status" value="1"/>
</dbReference>